<dbReference type="EMBL" id="JAINZZ010000105">
    <property type="protein sequence ID" value="MBY8883064.1"/>
    <property type="molecule type" value="Genomic_DNA"/>
</dbReference>
<dbReference type="InterPro" id="IPR019595">
    <property type="entry name" value="DUF2470"/>
</dbReference>
<keyword evidence="3" id="KW-1185">Reference proteome</keyword>
<dbReference type="InterPro" id="IPR037119">
    <property type="entry name" value="Haem_oxidase_HugZ-like_sf"/>
</dbReference>
<dbReference type="Gene3D" id="3.20.180.10">
    <property type="entry name" value="PNP-oxidase-like"/>
    <property type="match status" value="1"/>
</dbReference>
<evidence type="ECO:0000313" key="2">
    <source>
        <dbReference type="EMBL" id="MBY8883064.1"/>
    </source>
</evidence>
<protein>
    <submittedName>
        <fullName evidence="2">DUF2470 domain-containing protein</fullName>
    </submittedName>
</protein>
<proteinExistence type="predicted"/>
<dbReference type="RefSeq" id="WP_222969938.1">
    <property type="nucleotide sequence ID" value="NZ_JAINZZ010000105.1"/>
</dbReference>
<organism evidence="2 3">
    <name type="scientific">Actinacidiphila acidipaludis</name>
    <dbReference type="NCBI Taxonomy" id="2873382"/>
    <lineage>
        <taxon>Bacteria</taxon>
        <taxon>Bacillati</taxon>
        <taxon>Actinomycetota</taxon>
        <taxon>Actinomycetes</taxon>
        <taxon>Kitasatosporales</taxon>
        <taxon>Streptomycetaceae</taxon>
        <taxon>Actinacidiphila</taxon>
    </lineage>
</organism>
<sequence length="237" mass="25612">MSTTRTAAACEPTAAERVRSILEVADSAGVTANGAHEDVMAGVAAEFGTAFRLRVPADSRTAAEAVCAPPVGVPAVLEWTDLSPVPVRDRVRARVRIAARLHAPEPAPADSVRLRVDVRQVALSGGGTTRLVDRRELTAARPDPVAAAEARLLTHLAQDHQEHIEALARLLTVRHMLGVTRITPLALDRYGIVLRLDRARGHRDVRIPFACPLSDPDELGHRIHALLAHAHRLRRPA</sequence>
<feature type="domain" description="DUF2470" evidence="1">
    <location>
        <begin position="149"/>
        <end position="225"/>
    </location>
</feature>
<accession>A0ABS7QMP2</accession>
<name>A0ABS7QMP2_9ACTN</name>
<gene>
    <name evidence="2" type="ORF">K7862_36335</name>
</gene>
<dbReference type="Pfam" id="PF10615">
    <property type="entry name" value="DUF2470"/>
    <property type="match status" value="1"/>
</dbReference>
<dbReference type="SUPFAM" id="SSF50475">
    <property type="entry name" value="FMN-binding split barrel"/>
    <property type="match status" value="1"/>
</dbReference>
<evidence type="ECO:0000313" key="3">
    <source>
        <dbReference type="Proteomes" id="UP000778578"/>
    </source>
</evidence>
<comment type="caution">
    <text evidence="2">The sequence shown here is derived from an EMBL/GenBank/DDBJ whole genome shotgun (WGS) entry which is preliminary data.</text>
</comment>
<dbReference type="Proteomes" id="UP000778578">
    <property type="component" value="Unassembled WGS sequence"/>
</dbReference>
<evidence type="ECO:0000259" key="1">
    <source>
        <dbReference type="Pfam" id="PF10615"/>
    </source>
</evidence>
<reference evidence="2 3" key="1">
    <citation type="submission" date="2021-08" db="EMBL/GenBank/DDBJ databases">
        <title>WGS of actinomycetes from Thailand.</title>
        <authorList>
            <person name="Thawai C."/>
        </authorList>
    </citation>
    <scope>NUCLEOTIDE SEQUENCE [LARGE SCALE GENOMIC DNA]</scope>
    <source>
        <strain evidence="2 3">PLK6-54</strain>
    </source>
</reference>